<evidence type="ECO:0000313" key="1">
    <source>
        <dbReference type="EMBL" id="TGY79561.1"/>
    </source>
</evidence>
<accession>A0AC61RL48</accession>
<comment type="caution">
    <text evidence="1">The sequence shown here is derived from an EMBL/GenBank/DDBJ whole genome shotgun (WGS) entry which is preliminary data.</text>
</comment>
<dbReference type="EMBL" id="SRYB01000006">
    <property type="protein sequence ID" value="TGY79561.1"/>
    <property type="molecule type" value="Genomic_DNA"/>
</dbReference>
<keyword evidence="2" id="KW-1185">Reference proteome</keyword>
<sequence length="194" mass="21150">MNPLTLLANAYLRWRHSHGFGVHSPFAYNLVTMAVRPGKYGYYGYELIDRVILTPGKRYDRDVRRDARLLLRLLVALGSRRLLIAAADPEPFRAAAEGAGIGCVEMDRISAGTNPSECAPQEGDCAVIRGESVSPDEIATLLKNGCAIMMTNPSPAMTDALNSSISNGTIFTGTRIVLGIPRRDMALVSYSMKF</sequence>
<proteinExistence type="predicted"/>
<organism evidence="1 2">
    <name type="scientific">Lepagella muris</name>
    <dbReference type="NCBI Taxonomy" id="3032870"/>
    <lineage>
        <taxon>Bacteria</taxon>
        <taxon>Pseudomonadati</taxon>
        <taxon>Bacteroidota</taxon>
        <taxon>Bacteroidia</taxon>
        <taxon>Bacteroidales</taxon>
        <taxon>Muribaculaceae</taxon>
        <taxon>Lepagella</taxon>
    </lineage>
</organism>
<evidence type="ECO:0000313" key="2">
    <source>
        <dbReference type="Proteomes" id="UP000306319"/>
    </source>
</evidence>
<protein>
    <submittedName>
        <fullName evidence="1">Uncharacterized protein</fullName>
    </submittedName>
</protein>
<name>A0AC61RL48_9BACT</name>
<gene>
    <name evidence="1" type="ORF">E5331_06000</name>
</gene>
<reference evidence="1" key="1">
    <citation type="submission" date="2019-04" db="EMBL/GenBank/DDBJ databases">
        <title>Microbes associate with the intestines of laboratory mice.</title>
        <authorList>
            <person name="Navarre W."/>
            <person name="Wong E."/>
            <person name="Huang K."/>
            <person name="Tropini C."/>
            <person name="Ng K."/>
            <person name="Yu B."/>
        </authorList>
    </citation>
    <scope>NUCLEOTIDE SEQUENCE</scope>
    <source>
        <strain evidence="1">NM04_E33</strain>
    </source>
</reference>
<dbReference type="Proteomes" id="UP000306319">
    <property type="component" value="Unassembled WGS sequence"/>
</dbReference>